<proteinExistence type="predicted"/>
<evidence type="ECO:0000313" key="1">
    <source>
        <dbReference type="EMBL" id="KAK4832486.1"/>
    </source>
</evidence>
<dbReference type="Proteomes" id="UP001333110">
    <property type="component" value="Unassembled WGS sequence"/>
</dbReference>
<protein>
    <recommendedName>
        <fullName evidence="3">Rna-directed dna polymerase from mobile element jockey-like</fullName>
    </recommendedName>
</protein>
<comment type="caution">
    <text evidence="1">The sequence shown here is derived from an EMBL/GenBank/DDBJ whole genome shotgun (WGS) entry which is preliminary data.</text>
</comment>
<keyword evidence="2" id="KW-1185">Reference proteome</keyword>
<sequence length="460" mass="51557">MFKVMAFVFPNDTKLGGVANMPEGHAAIQRDLKMLEKWPVRNFMKFNKGKCKVLHLGRNKPRHQHISLAEKDLGVWVDAQLNMSQQCVFATKKANDILGCIRQTITSRLSKVILPLYSALFKRDRDILERVQKNATKIIKGLEHLSYAERLRELGLFNLEKRRLRGILAVSINTCREVVKRAALNPFIPQSILTLGIVLTQVEDLALGIVIHELHMGPLLKPVKSLWMASLPSKESTALLTLVSADLLRVHLILMSVSLMKILNSIGSMIFCNKAPSARAGGLSLLSFWHYISLVPRMQENSDAEVLKSILQPTLFNIFLNDLYDGMECTLGKFTEDTKPGGLIYRPDGWTGWRNGQRGISLSSARTTGQVGIYQLENRLAEKDLGVLVDNKLSRSRQCALAAKKANSLLGCIRQSIVSRSREVILPLCSALVRHIWSAVSSAGLPSTIETWRYWSKFSM</sequence>
<reference evidence="1 2" key="1">
    <citation type="journal article" date="2023" name="J. Hered.">
        <title>Chromosome-level genome of the wood stork (Mycteria americana) provides insight into avian chromosome evolution.</title>
        <authorList>
            <person name="Flamio R. Jr."/>
            <person name="Ramstad K.M."/>
        </authorList>
    </citation>
    <scope>NUCLEOTIDE SEQUENCE [LARGE SCALE GENOMIC DNA]</scope>
    <source>
        <strain evidence="1">JAX WOST 10</strain>
    </source>
</reference>
<name>A0AAN7SJD3_MYCAM</name>
<gene>
    <name evidence="1" type="ORF">QYF61_023533</name>
</gene>
<dbReference type="PANTHER" id="PTHR33332">
    <property type="entry name" value="REVERSE TRANSCRIPTASE DOMAIN-CONTAINING PROTEIN"/>
    <property type="match status" value="1"/>
</dbReference>
<evidence type="ECO:0000313" key="2">
    <source>
        <dbReference type="Proteomes" id="UP001333110"/>
    </source>
</evidence>
<dbReference type="EMBL" id="JAUNZN010000001">
    <property type="protein sequence ID" value="KAK4832486.1"/>
    <property type="molecule type" value="Genomic_DNA"/>
</dbReference>
<dbReference type="AlphaFoldDB" id="A0AAN7SJD3"/>
<accession>A0AAN7SJD3</accession>
<organism evidence="1 2">
    <name type="scientific">Mycteria americana</name>
    <name type="common">Wood stork</name>
    <dbReference type="NCBI Taxonomy" id="33587"/>
    <lineage>
        <taxon>Eukaryota</taxon>
        <taxon>Metazoa</taxon>
        <taxon>Chordata</taxon>
        <taxon>Craniata</taxon>
        <taxon>Vertebrata</taxon>
        <taxon>Euteleostomi</taxon>
        <taxon>Archelosauria</taxon>
        <taxon>Archosauria</taxon>
        <taxon>Dinosauria</taxon>
        <taxon>Saurischia</taxon>
        <taxon>Theropoda</taxon>
        <taxon>Coelurosauria</taxon>
        <taxon>Aves</taxon>
        <taxon>Neognathae</taxon>
        <taxon>Neoaves</taxon>
        <taxon>Aequornithes</taxon>
        <taxon>Ciconiiformes</taxon>
        <taxon>Ciconiidae</taxon>
        <taxon>Mycteria</taxon>
    </lineage>
</organism>
<evidence type="ECO:0008006" key="3">
    <source>
        <dbReference type="Google" id="ProtNLM"/>
    </source>
</evidence>